<dbReference type="PANTHER" id="PTHR33307">
    <property type="entry name" value="ALPHA-RHAMNOSIDASE (EUROFUNG)"/>
    <property type="match status" value="1"/>
</dbReference>
<dbReference type="Pfam" id="PF17389">
    <property type="entry name" value="Bac_rhamnosid6H"/>
    <property type="match status" value="1"/>
</dbReference>
<keyword evidence="10" id="KW-1185">Reference proteome</keyword>
<dbReference type="SUPFAM" id="SSF48208">
    <property type="entry name" value="Six-hairpin glycosidases"/>
    <property type="match status" value="1"/>
</dbReference>
<sequence>MRLRALLFLALVAVVSALSIEPESLRTEGAKTPLGIHATNPLLSWRLQSDRRGDNQTSYQLQAASSSDGFDAPDLWDTGKLSDRQAFASWNGSTLSSRDQVYWRVRAWDADDVASSWSEPSTFELGLLEESDWTAQWIENNEFATGVNSLPLFASEFKVNCTVAKARLYITGLGVFYAELNGKSVSDEVLGPGYSTINRTVLYRAYDVTDLLTEGDNVIGVSIGKGIYNSDKPLLNRYRKFTTSTKPPILKSQLEYTCDGVSNSAVSDGTWITTTNGPLLEAAWYGGEEYDARKSIPNWSSSQGDRSDWKPANISTGPIGGAGKLHSSTAPQLKVTETITAKSITQRSCGYLFDFGVNFAGWYQFTMNGTDKVGTRIVFWPAERLVGGNPSQTNTGSPVFDGYTLAGNESETYGVRYRYHGLRHVCVNTTWVPQLTDMVGYVIRATNDEVGIVQTSNSFLNKLYEITDRSMKSNMYSVLTDCPHREKLGWLEQDHLLFDLLARRFDLQAYGYNLMHTIADAQAQYGANSAGLIPTTAPEYDVFPDKFRDDPNWGSAIMRVAMHLYRYYGDTRVLSENYDIMVAYMDYLGRRATDSVIEGVGLSDWGAGDGKTPTVPIGLTNTFGYHQAATAMKQIALWLSNSEEAQEWEELANSIGEAFHNKWFIDDTTGTTSQAYYSGNIQASNALALDLGVVPEEYQDLVFESLLTLIENTTFYPTVGEIALPSLLRVLEGRGRSDVIFKMLTAPGLSSSGLASYSYSIELGATSLWEFLNGGRGSSYNHFMMGAPSIWIQRLSGLGTAADAVRWNLINYEPIMEANLTSASSSYLTPTGQAGAAWELSNNVLTYDIVVPVGSVGVVSLNATQVQEGGQDVSVEQEGVLAVEFDQVAKANWKIRVGSGSYQFSSVLL</sequence>
<dbReference type="EMBL" id="ANPB02000003">
    <property type="protein sequence ID" value="KAF4486848.1"/>
    <property type="molecule type" value="Genomic_DNA"/>
</dbReference>
<dbReference type="GeneID" id="43608375"/>
<protein>
    <recommendedName>
        <fullName evidence="2">alpha-L-rhamnosidase</fullName>
        <ecNumber evidence="2">3.2.1.40</ecNumber>
    </recommendedName>
</protein>
<evidence type="ECO:0000259" key="5">
    <source>
        <dbReference type="Pfam" id="PF05592"/>
    </source>
</evidence>
<dbReference type="InterPro" id="IPR035398">
    <property type="entry name" value="Bac_rhamnosid_C"/>
</dbReference>
<name>A0A7J6JA34_COLFN</name>
<dbReference type="EC" id="3.2.1.40" evidence="2"/>
<comment type="caution">
    <text evidence="9">The sequence shown here is derived from an EMBL/GenBank/DDBJ whole genome shotgun (WGS) entry which is preliminary data.</text>
</comment>
<evidence type="ECO:0000313" key="10">
    <source>
        <dbReference type="Proteomes" id="UP000011096"/>
    </source>
</evidence>
<feature type="signal peptide" evidence="4">
    <location>
        <begin position="1"/>
        <end position="17"/>
    </location>
</feature>
<evidence type="ECO:0000256" key="2">
    <source>
        <dbReference type="ARBA" id="ARBA00012652"/>
    </source>
</evidence>
<proteinExistence type="predicted"/>
<reference evidence="9 10" key="2">
    <citation type="submission" date="2020-04" db="EMBL/GenBank/DDBJ databases">
        <title>Genome sequencing and assembly of multiple isolates from the Colletotrichum gloeosporioides species complex.</title>
        <authorList>
            <person name="Gan P."/>
            <person name="Shirasu K."/>
        </authorList>
    </citation>
    <scope>NUCLEOTIDE SEQUENCE [LARGE SCALE GENOMIC DNA]</scope>
    <source>
        <strain evidence="9 10">Nara gc5</strain>
    </source>
</reference>
<keyword evidence="4" id="KW-0732">Signal</keyword>
<dbReference type="OrthoDB" id="10036721at2759"/>
<dbReference type="InterPro" id="IPR035396">
    <property type="entry name" value="Bac_rhamnosid6H"/>
</dbReference>
<dbReference type="AlphaFoldDB" id="A0A7J6JA34"/>
<dbReference type="Proteomes" id="UP000011096">
    <property type="component" value="Unassembled WGS sequence"/>
</dbReference>
<gene>
    <name evidence="9" type="ORF">CGGC5_v005669</name>
</gene>
<feature type="domain" description="Alpha-L-rhamnosidase C-terminal" evidence="8">
    <location>
        <begin position="812"/>
        <end position="871"/>
    </location>
</feature>
<dbReference type="Pfam" id="PF25788">
    <property type="entry name" value="Ig_Rha78A_N"/>
    <property type="match status" value="1"/>
</dbReference>
<dbReference type="Pfam" id="PF17390">
    <property type="entry name" value="Bac_rhamnosid_C"/>
    <property type="match status" value="1"/>
</dbReference>
<evidence type="ECO:0000256" key="4">
    <source>
        <dbReference type="SAM" id="SignalP"/>
    </source>
</evidence>
<reference evidence="9 10" key="1">
    <citation type="submission" date="2012-08" db="EMBL/GenBank/DDBJ databases">
        <authorList>
            <person name="Gan P.H.P."/>
            <person name="Ikeda K."/>
            <person name="Irieda H."/>
            <person name="Narusaka M."/>
            <person name="O'Connell R.J."/>
            <person name="Narusaka Y."/>
            <person name="Takano Y."/>
            <person name="Kubo Y."/>
            <person name="Shirasu K."/>
        </authorList>
    </citation>
    <scope>NUCLEOTIDE SEQUENCE [LARGE SCALE GENOMIC DNA]</scope>
    <source>
        <strain evidence="9 10">Nara gc5</strain>
    </source>
</reference>
<comment type="catalytic activity">
    <reaction evidence="1">
        <text>Hydrolysis of terminal non-reducing alpha-L-rhamnose residues in alpha-L-rhamnosides.</text>
        <dbReference type="EC" id="3.2.1.40"/>
    </reaction>
</comment>
<dbReference type="InterPro" id="IPR013783">
    <property type="entry name" value="Ig-like_fold"/>
</dbReference>
<keyword evidence="3" id="KW-0378">Hydrolase</keyword>
<dbReference type="Gene3D" id="2.60.40.10">
    <property type="entry name" value="Immunoglobulins"/>
    <property type="match status" value="1"/>
</dbReference>
<dbReference type="InterPro" id="IPR008928">
    <property type="entry name" value="6-hairpin_glycosidase_sf"/>
</dbReference>
<dbReference type="GO" id="GO:0005975">
    <property type="term" value="P:carbohydrate metabolic process"/>
    <property type="evidence" value="ECO:0007669"/>
    <property type="project" value="InterPro"/>
</dbReference>
<dbReference type="InterPro" id="IPR016007">
    <property type="entry name" value="Alpha_rhamnosid"/>
</dbReference>
<dbReference type="InterPro" id="IPR008902">
    <property type="entry name" value="Rhamnosid_concanavalin"/>
</dbReference>
<evidence type="ECO:0000259" key="8">
    <source>
        <dbReference type="Pfam" id="PF17390"/>
    </source>
</evidence>
<dbReference type="PIRSF" id="PIRSF010631">
    <property type="entry name" value="A-rhamnsds"/>
    <property type="match status" value="1"/>
</dbReference>
<feature type="chain" id="PRO_5029703190" description="alpha-L-rhamnosidase" evidence="4">
    <location>
        <begin position="18"/>
        <end position="909"/>
    </location>
</feature>
<dbReference type="Pfam" id="PF05592">
    <property type="entry name" value="Bac_rhamnosid"/>
    <property type="match status" value="1"/>
</dbReference>
<evidence type="ECO:0000256" key="3">
    <source>
        <dbReference type="ARBA" id="ARBA00022801"/>
    </source>
</evidence>
<evidence type="ECO:0000313" key="9">
    <source>
        <dbReference type="EMBL" id="KAF4486848.1"/>
    </source>
</evidence>
<dbReference type="InterPro" id="IPR012341">
    <property type="entry name" value="6hp_glycosidase-like_sf"/>
</dbReference>
<evidence type="ECO:0000256" key="1">
    <source>
        <dbReference type="ARBA" id="ARBA00001445"/>
    </source>
</evidence>
<accession>A0A7J6JA34</accession>
<dbReference type="Gene3D" id="2.60.420.10">
    <property type="entry name" value="Maltose phosphorylase, domain 3"/>
    <property type="match status" value="1"/>
</dbReference>
<evidence type="ECO:0000259" key="7">
    <source>
        <dbReference type="Pfam" id="PF17389"/>
    </source>
</evidence>
<dbReference type="PANTHER" id="PTHR33307:SF11">
    <property type="entry name" value="ALPHA-L-RHAMNOSIDASE"/>
    <property type="match status" value="1"/>
</dbReference>
<dbReference type="RefSeq" id="XP_031879059.1">
    <property type="nucleotide sequence ID" value="XM_032024207.1"/>
</dbReference>
<dbReference type="Gene3D" id="1.50.10.10">
    <property type="match status" value="1"/>
</dbReference>
<dbReference type="Pfam" id="PF08531">
    <property type="entry name" value="Bac_rhamnosid_N"/>
    <property type="match status" value="1"/>
</dbReference>
<organism evidence="9 10">
    <name type="scientific">Colletotrichum fructicola (strain Nara gc5)</name>
    <name type="common">Anthracnose fungus</name>
    <name type="synonym">Colletotrichum gloeosporioides (strain Nara gc5)</name>
    <dbReference type="NCBI Taxonomy" id="1213859"/>
    <lineage>
        <taxon>Eukaryota</taxon>
        <taxon>Fungi</taxon>
        <taxon>Dikarya</taxon>
        <taxon>Ascomycota</taxon>
        <taxon>Pezizomycotina</taxon>
        <taxon>Sordariomycetes</taxon>
        <taxon>Hypocreomycetidae</taxon>
        <taxon>Glomerellales</taxon>
        <taxon>Glomerellaceae</taxon>
        <taxon>Colletotrichum</taxon>
        <taxon>Colletotrichum gloeosporioides species complex</taxon>
    </lineage>
</organism>
<dbReference type="InterPro" id="IPR013737">
    <property type="entry name" value="Bac_rhamnosid_N"/>
</dbReference>
<evidence type="ECO:0000259" key="6">
    <source>
        <dbReference type="Pfam" id="PF08531"/>
    </source>
</evidence>
<feature type="domain" description="Alpha-L-rhamnosidase concanavalin-like" evidence="5">
    <location>
        <begin position="350"/>
        <end position="430"/>
    </location>
</feature>
<dbReference type="InParanoid" id="A0A7J6JA34"/>
<dbReference type="GO" id="GO:0030596">
    <property type="term" value="F:alpha-L-rhamnosidase activity"/>
    <property type="evidence" value="ECO:0007669"/>
    <property type="project" value="UniProtKB-EC"/>
</dbReference>
<dbReference type="Gene3D" id="2.60.120.260">
    <property type="entry name" value="Galactose-binding domain-like"/>
    <property type="match status" value="2"/>
</dbReference>
<feature type="domain" description="Bacterial alpha-L-rhamnosidase N-terminal" evidence="6">
    <location>
        <begin position="163"/>
        <end position="331"/>
    </location>
</feature>
<feature type="domain" description="Alpha-L-rhamnosidase six-hairpin glycosidase" evidence="7">
    <location>
        <begin position="449"/>
        <end position="793"/>
    </location>
</feature>